<name>A0ABU4FBY2_9ACTN</name>
<dbReference type="InterPro" id="IPR013830">
    <property type="entry name" value="SGNH_hydro"/>
</dbReference>
<evidence type="ECO:0000259" key="1">
    <source>
        <dbReference type="Pfam" id="PF13472"/>
    </source>
</evidence>
<dbReference type="InterPro" id="IPR036514">
    <property type="entry name" value="SGNH_hydro_sf"/>
</dbReference>
<reference evidence="2 3" key="1">
    <citation type="submission" date="2023-10" db="EMBL/GenBank/DDBJ databases">
        <title>Characterization of rhizosphere-enriched actinobacteria from wheat plants lab-grown on chernevaya soil.</title>
        <authorList>
            <person name="Tikhonova E.N."/>
            <person name="Konopkin A."/>
            <person name="Kravchenko I.K."/>
        </authorList>
    </citation>
    <scope>NUCLEOTIDE SEQUENCE [LARGE SCALE GENOMIC DNA]</scope>
    <source>
        <strain evidence="2 3">RR29</strain>
    </source>
</reference>
<feature type="domain" description="SGNH hydrolase-type esterase" evidence="1">
    <location>
        <begin position="55"/>
        <end position="294"/>
    </location>
</feature>
<evidence type="ECO:0000313" key="2">
    <source>
        <dbReference type="EMBL" id="MDV7218092.1"/>
    </source>
</evidence>
<dbReference type="CDD" id="cd01823">
    <property type="entry name" value="SEST_like"/>
    <property type="match status" value="1"/>
</dbReference>
<accession>A0ABU4FBY2</accession>
<sequence length="309" mass="32253">MSPFGSNRSPGRQSQTRRAAAGVLAASAVVLTLDAPSAAARSAPATSGVGPAYVALGDSYASGAGLAEVKDKACDRTAGNYPGLISEFASMVGLKHTFDDVTCSGATTNNFWNPQGTNAPQVDTLTPRTRLVTLTLGGNDVGFSSVLATCARVAATDRDGTPCKQYFTAGGKDVLAERVATMEGRVHDVLAEIKRRSPAAKVIVVGYPALFPDNGVGCAEVPFAKGDFAYLRDTTKQANAALRRQANTEGAHASYADTYAPTVGHDMCQPREERWIESLTPAANTAAAYPNASGQFAMAVATLRQIYKP</sequence>
<dbReference type="EMBL" id="JAWMAJ010000059">
    <property type="protein sequence ID" value="MDV7218092.1"/>
    <property type="molecule type" value="Genomic_DNA"/>
</dbReference>
<dbReference type="EC" id="3.1.-.-" evidence="2"/>
<dbReference type="GO" id="GO:0016787">
    <property type="term" value="F:hydrolase activity"/>
    <property type="evidence" value="ECO:0007669"/>
    <property type="project" value="UniProtKB-KW"/>
</dbReference>
<dbReference type="InterPro" id="IPR037460">
    <property type="entry name" value="SEST-like"/>
</dbReference>
<dbReference type="PANTHER" id="PTHR37981:SF1">
    <property type="entry name" value="SGNH HYDROLASE-TYPE ESTERASE DOMAIN-CONTAINING PROTEIN"/>
    <property type="match status" value="1"/>
</dbReference>
<keyword evidence="3" id="KW-1185">Reference proteome</keyword>
<dbReference type="RefSeq" id="WP_317772267.1">
    <property type="nucleotide sequence ID" value="NZ_JAWMAJ010000059.1"/>
</dbReference>
<evidence type="ECO:0000313" key="3">
    <source>
        <dbReference type="Proteomes" id="UP001187346"/>
    </source>
</evidence>
<gene>
    <name evidence="2" type="ORF">R5A26_19275</name>
</gene>
<proteinExistence type="predicted"/>
<organism evidence="2 3">
    <name type="scientific">Streptomyces prunicolor</name>
    <dbReference type="NCBI Taxonomy" id="67348"/>
    <lineage>
        <taxon>Bacteria</taxon>
        <taxon>Bacillati</taxon>
        <taxon>Actinomycetota</taxon>
        <taxon>Actinomycetes</taxon>
        <taxon>Kitasatosporales</taxon>
        <taxon>Streptomycetaceae</taxon>
        <taxon>Streptomyces</taxon>
    </lineage>
</organism>
<dbReference type="SUPFAM" id="SSF52266">
    <property type="entry name" value="SGNH hydrolase"/>
    <property type="match status" value="1"/>
</dbReference>
<dbReference type="PANTHER" id="PTHR37981">
    <property type="entry name" value="LIPASE 2"/>
    <property type="match status" value="1"/>
</dbReference>
<keyword evidence="2" id="KW-0378">Hydrolase</keyword>
<dbReference type="Gene3D" id="3.40.50.1110">
    <property type="entry name" value="SGNH hydrolase"/>
    <property type="match status" value="1"/>
</dbReference>
<dbReference type="Proteomes" id="UP001187346">
    <property type="component" value="Unassembled WGS sequence"/>
</dbReference>
<dbReference type="Pfam" id="PF13472">
    <property type="entry name" value="Lipase_GDSL_2"/>
    <property type="match status" value="1"/>
</dbReference>
<protein>
    <submittedName>
        <fullName evidence="2">SGNH/GDSL hydrolase family protein</fullName>
        <ecNumber evidence="2">3.1.-.-</ecNumber>
    </submittedName>
</protein>
<comment type="caution">
    <text evidence="2">The sequence shown here is derived from an EMBL/GenBank/DDBJ whole genome shotgun (WGS) entry which is preliminary data.</text>
</comment>